<protein>
    <submittedName>
        <fullName evidence="1">Beta-tubulin</fullName>
    </submittedName>
</protein>
<dbReference type="PROSITE" id="PS00228">
    <property type="entry name" value="TUBULIN_B_AUTOREG"/>
    <property type="match status" value="1"/>
</dbReference>
<reference evidence="1 2" key="1">
    <citation type="journal article" date="2011" name="Genome Res.">
        <title>Whole genome sequencing of multiple Leishmania donovani clinical isolates provides insights into population structure and mechanisms of drug resistance.</title>
        <authorList>
            <person name="Downing T."/>
            <person name="Imamura H."/>
            <person name="Decuypere S."/>
            <person name="Clark T.G."/>
            <person name="Coombs G.H."/>
            <person name="Cotton J.A."/>
            <person name="Hilley J.D."/>
            <person name="de Doncker S."/>
            <person name="Maes I."/>
            <person name="Mottram J.C."/>
            <person name="Quail M.A."/>
            <person name="Rijal S."/>
            <person name="Sanders M."/>
            <person name="Schonian G."/>
            <person name="Stark O."/>
            <person name="Sundar S."/>
            <person name="Vanaerschot M."/>
            <person name="Hertz-Fowler C."/>
            <person name="Dujardin J.C."/>
            <person name="Berriman M."/>
        </authorList>
    </citation>
    <scope>NUCLEOTIDE SEQUENCE [LARGE SCALE GENOMIC DNA]</scope>
    <source>
        <strain evidence="1 2">BPK282A1</strain>
    </source>
</reference>
<dbReference type="KEGG" id="ldo:LDBPK_330860"/>
<sequence length="9" mass="1050">MREIVTCQA</sequence>
<proteinExistence type="predicted"/>
<evidence type="ECO:0000313" key="1">
    <source>
        <dbReference type="EMBL" id="CBZ37227.1"/>
    </source>
</evidence>
<feature type="non-terminal residue" evidence="1">
    <location>
        <position position="9"/>
    </location>
</feature>
<dbReference type="GeneID" id="13392307"/>
<accession>E9BQ15</accession>
<dbReference type="Proteomes" id="UP000008980">
    <property type="component" value="Chromosome 33"/>
</dbReference>
<gene>
    <name evidence="1" type="ORF">LDBPK_330860</name>
</gene>
<dbReference type="RefSeq" id="XP_003863910.1">
    <property type="nucleotide sequence ID" value="XM_003863862.1"/>
</dbReference>
<dbReference type="InterPro" id="IPR013838">
    <property type="entry name" value="Beta-tubulin_BS"/>
</dbReference>
<reference evidence="2" key="2">
    <citation type="submission" date="2011-02" db="EMBL/GenBank/DDBJ databases">
        <title>Whole genome sequencing of Leishmania donovani clinical lines reveals dynamic variation related to drug resistance.</title>
        <authorList>
            <person name="Downing T."/>
            <person name="Imamura H."/>
            <person name="Sanders M."/>
            <person name="Decuypere S."/>
            <person name="Hertz-Fowler C."/>
            <person name="Clark T.G."/>
            <person name="Rijal S."/>
            <person name="Sundar S."/>
            <person name="Quail M.A."/>
            <person name="De Doncker S."/>
            <person name="Maes I."/>
            <person name="Vanaerschot M."/>
            <person name="Stark O."/>
            <person name="Schonian G."/>
            <person name="Dujardin J.C."/>
            <person name="Berriman M."/>
        </authorList>
    </citation>
    <scope>NUCLEOTIDE SEQUENCE [LARGE SCALE GENOMIC DNA]</scope>
    <source>
        <strain evidence="2">BPK282A1</strain>
    </source>
</reference>
<dbReference type="EMBL" id="FR799620">
    <property type="protein sequence ID" value="CBZ37227.1"/>
    <property type="molecule type" value="Genomic_DNA"/>
</dbReference>
<name>E9BQ15_LEIDO</name>
<dbReference type="VEuPathDB" id="TriTrypDB:LdBPK_330860.1"/>
<evidence type="ECO:0000313" key="2">
    <source>
        <dbReference type="Proteomes" id="UP000008980"/>
    </source>
</evidence>
<organism evidence="1 2">
    <name type="scientific">Leishmania donovani</name>
    <dbReference type="NCBI Taxonomy" id="5661"/>
    <lineage>
        <taxon>Eukaryota</taxon>
        <taxon>Discoba</taxon>
        <taxon>Euglenozoa</taxon>
        <taxon>Kinetoplastea</taxon>
        <taxon>Metakinetoplastina</taxon>
        <taxon>Trypanosomatida</taxon>
        <taxon>Trypanosomatidae</taxon>
        <taxon>Leishmaniinae</taxon>
        <taxon>Leishmania</taxon>
    </lineage>
</organism>